<comment type="caution">
    <text evidence="1">The sequence shown here is derived from an EMBL/GenBank/DDBJ whole genome shotgun (WGS) entry which is preliminary data.</text>
</comment>
<keyword evidence="2" id="KW-1185">Reference proteome</keyword>
<reference evidence="1 2" key="1">
    <citation type="submission" date="2021-06" db="EMBL/GenBank/DDBJ databases">
        <title>Caerostris extrusa draft genome.</title>
        <authorList>
            <person name="Kono N."/>
            <person name="Arakawa K."/>
        </authorList>
    </citation>
    <scope>NUCLEOTIDE SEQUENCE [LARGE SCALE GENOMIC DNA]</scope>
</reference>
<name>A0AAV4U2R3_CAEEX</name>
<dbReference type="Proteomes" id="UP001054945">
    <property type="component" value="Unassembled WGS sequence"/>
</dbReference>
<protein>
    <submittedName>
        <fullName evidence="1">Uncharacterized protein</fullName>
    </submittedName>
</protein>
<gene>
    <name evidence="1" type="ORF">CEXT_491671</name>
</gene>
<dbReference type="AlphaFoldDB" id="A0AAV4U2R3"/>
<accession>A0AAV4U2R3</accession>
<dbReference type="EMBL" id="BPLR01012192">
    <property type="protein sequence ID" value="GIY52094.1"/>
    <property type="molecule type" value="Genomic_DNA"/>
</dbReference>
<sequence>MTKDDFYRTNTVDRKVAPSRNKSCMGEIQKPAEASLRPIFGADTIDFFHLLFPADALTRWWGRGQGPFQKILVVFSELVVTTAGACRSIGDGGGVIEWHCNNVSAFMKLGNAASECDSHFEQAFPHTLPFPGCWMQFGFPSMGIVRLPREISILCLVAWRNGDLGHRGIGSFGHTFCLRCSAEVCRMLTTDIV</sequence>
<evidence type="ECO:0000313" key="1">
    <source>
        <dbReference type="EMBL" id="GIY52094.1"/>
    </source>
</evidence>
<organism evidence="1 2">
    <name type="scientific">Caerostris extrusa</name>
    <name type="common">Bark spider</name>
    <name type="synonym">Caerostris bankana</name>
    <dbReference type="NCBI Taxonomy" id="172846"/>
    <lineage>
        <taxon>Eukaryota</taxon>
        <taxon>Metazoa</taxon>
        <taxon>Ecdysozoa</taxon>
        <taxon>Arthropoda</taxon>
        <taxon>Chelicerata</taxon>
        <taxon>Arachnida</taxon>
        <taxon>Araneae</taxon>
        <taxon>Araneomorphae</taxon>
        <taxon>Entelegynae</taxon>
        <taxon>Araneoidea</taxon>
        <taxon>Araneidae</taxon>
        <taxon>Caerostris</taxon>
    </lineage>
</organism>
<evidence type="ECO:0000313" key="2">
    <source>
        <dbReference type="Proteomes" id="UP001054945"/>
    </source>
</evidence>
<proteinExistence type="predicted"/>